<protein>
    <submittedName>
        <fullName evidence="2">Uncharacterized protein</fullName>
    </submittedName>
</protein>
<evidence type="ECO:0000313" key="2">
    <source>
        <dbReference type="EMBL" id="AYV86392.1"/>
    </source>
</evidence>
<name>A0A3G5AGT3_9VIRU</name>
<reference evidence="2" key="1">
    <citation type="submission" date="2018-10" db="EMBL/GenBank/DDBJ databases">
        <title>Hidden diversity of soil giant viruses.</title>
        <authorList>
            <person name="Schulz F."/>
            <person name="Alteio L."/>
            <person name="Goudeau D."/>
            <person name="Ryan E.M."/>
            <person name="Malmstrom R.R."/>
            <person name="Blanchard J."/>
            <person name="Woyke T."/>
        </authorList>
    </citation>
    <scope>NUCLEOTIDE SEQUENCE</scope>
    <source>
        <strain evidence="2">SMV1</strain>
    </source>
</reference>
<feature type="region of interest" description="Disordered" evidence="1">
    <location>
        <begin position="318"/>
        <end position="348"/>
    </location>
</feature>
<feature type="compositionally biased region" description="Polar residues" evidence="1">
    <location>
        <begin position="334"/>
        <end position="348"/>
    </location>
</feature>
<proteinExistence type="predicted"/>
<gene>
    <name evidence="2" type="ORF">Solumvirus7_7</name>
</gene>
<dbReference type="EMBL" id="MK072504">
    <property type="protein sequence ID" value="AYV86392.1"/>
    <property type="molecule type" value="Genomic_DNA"/>
</dbReference>
<evidence type="ECO:0000256" key="1">
    <source>
        <dbReference type="SAM" id="MobiDB-lite"/>
    </source>
</evidence>
<sequence>MSTLTSLAPDYFGCLKDYVSPDIESIIVDYAADEQYIVSRVLLAAITKDNKTVKELFNPANVGRVALTLESNSTGNYKPVQKYNVRSPIMKLRMFVGNMYEAASNCGNTEITDYIYTTYIPKKERTIQESGGARQGDTVTLVPWTMNPSHREIEEFLSKWKDTTKHHELTKEFFKWMNPGSIIDKVLPMLDRSFVNFEWIYYRMAHVLLWFTYLGVSLNRCDTHELYYQIRCEDCFYSENLCKIAPTQKCKYAKIENGLLVGCCDKSTLTEFCEQHCDVVPHHHGWYSLTDLGLNTPKPTPTPIRIYQERRVPKVTPDVLEDDDESEPQPILMTENNPILMTENNPSK</sequence>
<accession>A0A3G5AGT3</accession>
<organism evidence="2">
    <name type="scientific">Solumvirus sp</name>
    <dbReference type="NCBI Taxonomy" id="2487773"/>
    <lineage>
        <taxon>Viruses</taxon>
        <taxon>Pithoviruses</taxon>
    </lineage>
</organism>